<protein>
    <recommendedName>
        <fullName evidence="3">Bromoperoxidase</fullName>
    </recommendedName>
</protein>
<name>Q0FGY4_SALBH</name>
<organism evidence="1 2">
    <name type="scientific">Salipiger bermudensis (strain DSM 26914 / JCM 13377 / KCTC 12554 / HTCC2601)</name>
    <name type="common">Pelagibaca bermudensis</name>
    <dbReference type="NCBI Taxonomy" id="314265"/>
    <lineage>
        <taxon>Bacteria</taxon>
        <taxon>Pseudomonadati</taxon>
        <taxon>Pseudomonadota</taxon>
        <taxon>Alphaproteobacteria</taxon>
        <taxon>Rhodobacterales</taxon>
        <taxon>Roseobacteraceae</taxon>
        <taxon>Salipiger</taxon>
    </lineage>
</organism>
<dbReference type="GO" id="GO:0004601">
    <property type="term" value="F:peroxidase activity"/>
    <property type="evidence" value="ECO:0007669"/>
    <property type="project" value="InterPro"/>
</dbReference>
<dbReference type="RefSeq" id="WP_007791766.1">
    <property type="nucleotide sequence ID" value="NZ_DS022276.1"/>
</dbReference>
<dbReference type="InterPro" id="IPR016119">
    <property type="entry name" value="Br/Cl_peroxidase_C"/>
</dbReference>
<dbReference type="Gene3D" id="1.10.606.10">
    <property type="entry name" value="Vanadium-containing Chloroperoxidase, domain 2"/>
    <property type="match status" value="1"/>
</dbReference>
<evidence type="ECO:0000313" key="2">
    <source>
        <dbReference type="Proteomes" id="UP000006230"/>
    </source>
</evidence>
<dbReference type="STRING" id="314265.R2601_07826"/>
<dbReference type="SUPFAM" id="SSF48317">
    <property type="entry name" value="Acid phosphatase/Vanadium-dependent haloperoxidase"/>
    <property type="match status" value="1"/>
</dbReference>
<dbReference type="EMBL" id="AATQ01000088">
    <property type="protein sequence ID" value="EAU43465.1"/>
    <property type="molecule type" value="Genomic_DNA"/>
</dbReference>
<dbReference type="eggNOG" id="ENOG502ZBA2">
    <property type="taxonomic scope" value="Bacteria"/>
</dbReference>
<sequence>MSIRLETHQNGLHVIDGGLRRDTPAGLHLQLPAAPRMGPAELAAELAELYAMALVRDLPFELMQDPHCEIWIDASTHFTLHELLCELRSLSWFNDQALPVPGPVETVLCSRTVCGDADQRRGLRLNGDGQLTLRSLFRGVVAHRGPQIRLSTLHATDRANCAETEPCAAPDADAPMSRWLEWIERCSGASLALPGQGASQGEALITPRALVGRLHASHPCRIYFNAALRLLGRRAPLDPGLEAIATPGVVSAQALLSMMAECAERSYSAAMRMQGRADRLSRPSVTAARITALLAREDQPVGGEGDLAACAEELAGKAPQLLHWVDRMNRAQGGVRRGRADLHLPSLRDDQPSHRADHVAKAVVAGALSTLLKAVFDSRRHARLRMVGSQGTGIDIGAEADRLAADVALARSVSGNYFQSENYRDLRLGEAIACHVLRRRFEAQGQSLSLGFSNFDGQMVDLAVHPRGATGHATLRIEGRLAPWPMEAGRSGSHLAVV</sequence>
<evidence type="ECO:0000313" key="1">
    <source>
        <dbReference type="EMBL" id="EAU43465.1"/>
    </source>
</evidence>
<keyword evidence="2" id="KW-1185">Reference proteome</keyword>
<gene>
    <name evidence="1" type="ORF">R2601_07826</name>
</gene>
<comment type="caution">
    <text evidence="1">The sequence shown here is derived from an EMBL/GenBank/DDBJ whole genome shotgun (WGS) entry which is preliminary data.</text>
</comment>
<reference evidence="1 2" key="1">
    <citation type="journal article" date="2010" name="J. Bacteriol.">
        <title>Genome sequences of Pelagibaca bermudensis HTCC2601T and Maritimibacter alkaliphilus HTCC2654T, the type strains of two marine Roseobacter genera.</title>
        <authorList>
            <person name="Thrash J.C."/>
            <person name="Cho J.C."/>
            <person name="Ferriera S."/>
            <person name="Johnson J."/>
            <person name="Vergin K.L."/>
            <person name="Giovannoni S.J."/>
        </authorList>
    </citation>
    <scope>NUCLEOTIDE SEQUENCE [LARGE SCALE GENOMIC DNA]</scope>
    <source>
        <strain evidence="2">DSM 26914 / JCM 13377 / KCTC 12554 / HTCC2601</strain>
    </source>
</reference>
<evidence type="ECO:0008006" key="3">
    <source>
        <dbReference type="Google" id="ProtNLM"/>
    </source>
</evidence>
<dbReference type="HOGENOM" id="CLU_541720_0_0_5"/>
<proteinExistence type="predicted"/>
<dbReference type="Proteomes" id="UP000006230">
    <property type="component" value="Unassembled WGS sequence"/>
</dbReference>
<accession>Q0FGY4</accession>
<dbReference type="InterPro" id="IPR036938">
    <property type="entry name" value="PAP2/HPO_sf"/>
</dbReference>
<dbReference type="AlphaFoldDB" id="Q0FGY4"/>